<keyword evidence="3" id="KW-0479">Metal-binding</keyword>
<gene>
    <name evidence="7" type="ORF">MNKW57_24400</name>
</gene>
<comment type="caution">
    <text evidence="7">The sequence shown here is derived from an EMBL/GenBank/DDBJ whole genome shotgun (WGS) entry which is preliminary data.</text>
</comment>
<evidence type="ECO:0000313" key="8">
    <source>
        <dbReference type="Proteomes" id="UP001224392"/>
    </source>
</evidence>
<accession>A0ABQ6M186</accession>
<dbReference type="InterPro" id="IPR048328">
    <property type="entry name" value="Dyp_perox_C"/>
</dbReference>
<dbReference type="Pfam" id="PF20628">
    <property type="entry name" value="Dyp_perox_C"/>
    <property type="match status" value="1"/>
</dbReference>
<evidence type="ECO:0000256" key="2">
    <source>
        <dbReference type="ARBA" id="ARBA00022559"/>
    </source>
</evidence>
<keyword evidence="5" id="KW-0408">Iron</keyword>
<evidence type="ECO:0000256" key="3">
    <source>
        <dbReference type="ARBA" id="ARBA00022723"/>
    </source>
</evidence>
<keyword evidence="4" id="KW-0560">Oxidoreductase</keyword>
<evidence type="ECO:0000256" key="5">
    <source>
        <dbReference type="ARBA" id="ARBA00023004"/>
    </source>
</evidence>
<evidence type="ECO:0000313" key="7">
    <source>
        <dbReference type="EMBL" id="GMG88119.1"/>
    </source>
</evidence>
<keyword evidence="2 7" id="KW-0575">Peroxidase</keyword>
<evidence type="ECO:0000259" key="6">
    <source>
        <dbReference type="Pfam" id="PF20628"/>
    </source>
</evidence>
<name>A0ABQ6M186_9GAMM</name>
<dbReference type="EMBL" id="BSYJ01000005">
    <property type="protein sequence ID" value="GMG88119.1"/>
    <property type="molecule type" value="Genomic_DNA"/>
</dbReference>
<dbReference type="SUPFAM" id="SSF54909">
    <property type="entry name" value="Dimeric alpha+beta barrel"/>
    <property type="match status" value="1"/>
</dbReference>
<reference evidence="7 8" key="1">
    <citation type="submission" date="2023-04" db="EMBL/GenBank/DDBJ databases">
        <title>Marinobulbifer ophiurae gen. nov., sp. Nov., isolate from tissue of brittle star Ophioplocus japonicus.</title>
        <authorList>
            <person name="Kawano K."/>
            <person name="Sawayama S."/>
            <person name="Nakagawa S."/>
        </authorList>
    </citation>
    <scope>NUCLEOTIDE SEQUENCE [LARGE SCALE GENOMIC DNA]</scope>
    <source>
        <strain evidence="7 8">NKW57</strain>
    </source>
</reference>
<evidence type="ECO:0000256" key="4">
    <source>
        <dbReference type="ARBA" id="ARBA00023002"/>
    </source>
</evidence>
<dbReference type="Proteomes" id="UP001224392">
    <property type="component" value="Unassembled WGS sequence"/>
</dbReference>
<dbReference type="RefSeq" id="WP_285764732.1">
    <property type="nucleotide sequence ID" value="NZ_BSYJ01000005.1"/>
</dbReference>
<dbReference type="InterPro" id="IPR011008">
    <property type="entry name" value="Dimeric_a/b-barrel"/>
</dbReference>
<dbReference type="InterPro" id="IPR006314">
    <property type="entry name" value="Dyp_peroxidase"/>
</dbReference>
<evidence type="ECO:0000256" key="1">
    <source>
        <dbReference type="ARBA" id="ARBA00001970"/>
    </source>
</evidence>
<dbReference type="NCBIfam" id="TIGR01413">
    <property type="entry name" value="Dyp_perox_fam"/>
    <property type="match status" value="1"/>
</dbReference>
<feature type="domain" description="Dyp-type peroxidase C-terminal" evidence="6">
    <location>
        <begin position="124"/>
        <end position="283"/>
    </location>
</feature>
<dbReference type="PANTHER" id="PTHR30521:SF0">
    <property type="entry name" value="DYP-TYPE PEROXIDASE FAMILY PROTEIN"/>
    <property type="match status" value="1"/>
</dbReference>
<protein>
    <submittedName>
        <fullName evidence="7">Dyp-type peroxidase</fullName>
    </submittedName>
</protein>
<organism evidence="7 8">
    <name type="scientific">Biformimicrobium ophioploci</name>
    <dbReference type="NCBI Taxonomy" id="3036711"/>
    <lineage>
        <taxon>Bacteria</taxon>
        <taxon>Pseudomonadati</taxon>
        <taxon>Pseudomonadota</taxon>
        <taxon>Gammaproteobacteria</taxon>
        <taxon>Cellvibrionales</taxon>
        <taxon>Microbulbiferaceae</taxon>
        <taxon>Biformimicrobium</taxon>
    </lineage>
</organism>
<sequence length="290" mass="31855">MSTPQAAIFNVNPPIAHAFEGVLRDAGSAHEVAAIAAGLHEQFPERVLVAFGKSMSAALGMQPPLEDFHPVIGSATAPASQGDLMLWIQGNGVDEVFDSALAVRDRLDKFVKFNLEQRCFRYRDNRDLTGFIDGTENPVGEEALQAAVISEGPAAGGSVVLSQRWLHNLHAFHAMRVSEQEEVIGRTKPDSIQLRGDAMPVDSHVSRTDVEVDGQAMAIFRKSMPFGDSARHGLYFLAFACEQRRFEVILRRMFGLSGDGIHDRLTEFSHPESGAYWYAPPAEQLRSLLP</sequence>
<dbReference type="PANTHER" id="PTHR30521">
    <property type="entry name" value="DEFERROCHELATASE/PEROXIDASE"/>
    <property type="match status" value="1"/>
</dbReference>
<dbReference type="PROSITE" id="PS51404">
    <property type="entry name" value="DYP_PEROXIDASE"/>
    <property type="match status" value="1"/>
</dbReference>
<comment type="cofactor">
    <cofactor evidence="1">
        <name>heme b</name>
        <dbReference type="ChEBI" id="CHEBI:60344"/>
    </cofactor>
</comment>
<keyword evidence="8" id="KW-1185">Reference proteome</keyword>
<proteinExistence type="predicted"/>
<dbReference type="GO" id="GO:0004601">
    <property type="term" value="F:peroxidase activity"/>
    <property type="evidence" value="ECO:0007669"/>
    <property type="project" value="UniProtKB-KW"/>
</dbReference>